<dbReference type="Gene3D" id="2.60.40.640">
    <property type="match status" value="1"/>
</dbReference>
<protein>
    <recommendedName>
        <fullName evidence="3">Arrestin-like N-terminal domain-containing protein</fullName>
    </recommendedName>
</protein>
<sequence>MSKHDTSMWTMSVFFRETLRIKEYNRLIAYKRVICAPYRKPAFSSMSSHADAFAGKLASERTTSDANRAISDQANVEFDPLPVYAERTAARQPNQKKLEVTLDKDGKPLVSFMIYGHEALSTNVGTILEGSGPLRGVVRLDSDAPNPIRSIVLTVRGDYLMGASTNPEGEKNYTFFNHTETLWSQDYGKPDNSSTDSRVTLLRSAYKGQLQGEYTWPISVTLPKEVEFTPAHESAPRTFPLPHSFNERFIRATISYTASIKFNRFGFLKEDYELSQPFGYYRVTYPPPFPPLRDVAYQEGTPLLGPSIDPYGWHSQEPIHIKGRIFKSVDFIAQCTLYISKPLAYKAGSFIPLYIRIESDNEQALDLLANPKSIHVRVRRQIIDHTQKHNLADNGTFRESLDYSQRAVWWASTEEHPTLNSRFFNGELHLKPGMKPNTELGHFKLSYSVMLYDFSAIGLEFQEQKFLQEFPIEICTFYAPGPRPKSIMPHDCSPDVPFGKFIVPDMEAFSKGFY</sequence>
<accession>A0A0D2MB16</accession>
<organism evidence="1 2">
    <name type="scientific">Hypholoma sublateritium (strain FD-334 SS-4)</name>
    <dbReference type="NCBI Taxonomy" id="945553"/>
    <lineage>
        <taxon>Eukaryota</taxon>
        <taxon>Fungi</taxon>
        <taxon>Dikarya</taxon>
        <taxon>Basidiomycota</taxon>
        <taxon>Agaricomycotina</taxon>
        <taxon>Agaricomycetes</taxon>
        <taxon>Agaricomycetidae</taxon>
        <taxon>Agaricales</taxon>
        <taxon>Agaricineae</taxon>
        <taxon>Strophariaceae</taxon>
        <taxon>Hypholoma</taxon>
    </lineage>
</organism>
<dbReference type="EMBL" id="KN817566">
    <property type="protein sequence ID" value="KJA20578.1"/>
    <property type="molecule type" value="Genomic_DNA"/>
</dbReference>
<gene>
    <name evidence="1" type="ORF">HYPSUDRAFT_216949</name>
</gene>
<keyword evidence="2" id="KW-1185">Reference proteome</keyword>
<dbReference type="OMA" id="VICAPYR"/>
<evidence type="ECO:0008006" key="3">
    <source>
        <dbReference type="Google" id="ProtNLM"/>
    </source>
</evidence>
<evidence type="ECO:0000313" key="1">
    <source>
        <dbReference type="EMBL" id="KJA20578.1"/>
    </source>
</evidence>
<name>A0A0D2MB16_HYPSF</name>
<reference evidence="2" key="1">
    <citation type="submission" date="2014-04" db="EMBL/GenBank/DDBJ databases">
        <title>Evolutionary Origins and Diversification of the Mycorrhizal Mutualists.</title>
        <authorList>
            <consortium name="DOE Joint Genome Institute"/>
            <consortium name="Mycorrhizal Genomics Consortium"/>
            <person name="Kohler A."/>
            <person name="Kuo A."/>
            <person name="Nagy L.G."/>
            <person name="Floudas D."/>
            <person name="Copeland A."/>
            <person name="Barry K.W."/>
            <person name="Cichocki N."/>
            <person name="Veneault-Fourrey C."/>
            <person name="LaButti K."/>
            <person name="Lindquist E.A."/>
            <person name="Lipzen A."/>
            <person name="Lundell T."/>
            <person name="Morin E."/>
            <person name="Murat C."/>
            <person name="Riley R."/>
            <person name="Ohm R."/>
            <person name="Sun H."/>
            <person name="Tunlid A."/>
            <person name="Henrissat B."/>
            <person name="Grigoriev I.V."/>
            <person name="Hibbett D.S."/>
            <person name="Martin F."/>
        </authorList>
    </citation>
    <scope>NUCLEOTIDE SEQUENCE [LARGE SCALE GENOMIC DNA]</scope>
    <source>
        <strain evidence="2">FD-334 SS-4</strain>
    </source>
</reference>
<proteinExistence type="predicted"/>
<dbReference type="AlphaFoldDB" id="A0A0D2MB16"/>
<dbReference type="Proteomes" id="UP000054270">
    <property type="component" value="Unassembled WGS sequence"/>
</dbReference>
<evidence type="ECO:0000313" key="2">
    <source>
        <dbReference type="Proteomes" id="UP000054270"/>
    </source>
</evidence>
<dbReference type="OrthoDB" id="3261578at2759"/>
<dbReference type="InterPro" id="IPR014752">
    <property type="entry name" value="Arrestin-like_C"/>
</dbReference>